<dbReference type="Pfam" id="PF11700">
    <property type="entry name" value="ATG22"/>
    <property type="match status" value="1"/>
</dbReference>
<dbReference type="EMBL" id="CP092109">
    <property type="protein sequence ID" value="UWZ78198.1"/>
    <property type="molecule type" value="Genomic_DNA"/>
</dbReference>
<dbReference type="Proteomes" id="UP001060414">
    <property type="component" value="Chromosome"/>
</dbReference>
<feature type="transmembrane region" description="Helical" evidence="6">
    <location>
        <begin position="315"/>
        <end position="333"/>
    </location>
</feature>
<dbReference type="PANTHER" id="PTHR23519">
    <property type="entry name" value="AUTOPHAGY-RELATED PROTEIN 22"/>
    <property type="match status" value="1"/>
</dbReference>
<evidence type="ECO:0000256" key="2">
    <source>
        <dbReference type="ARBA" id="ARBA00022448"/>
    </source>
</evidence>
<evidence type="ECO:0000313" key="9">
    <source>
        <dbReference type="Proteomes" id="UP001060414"/>
    </source>
</evidence>
<feature type="transmembrane region" description="Helical" evidence="6">
    <location>
        <begin position="249"/>
        <end position="273"/>
    </location>
</feature>
<evidence type="ECO:0000256" key="3">
    <source>
        <dbReference type="ARBA" id="ARBA00022692"/>
    </source>
</evidence>
<organism evidence="8 9">
    <name type="scientific">Geoalkalibacter halelectricus</name>
    <dbReference type="NCBI Taxonomy" id="2847045"/>
    <lineage>
        <taxon>Bacteria</taxon>
        <taxon>Pseudomonadati</taxon>
        <taxon>Thermodesulfobacteriota</taxon>
        <taxon>Desulfuromonadia</taxon>
        <taxon>Desulfuromonadales</taxon>
        <taxon>Geoalkalibacteraceae</taxon>
        <taxon>Geoalkalibacter</taxon>
    </lineage>
</organism>
<dbReference type="Pfam" id="PF13347">
    <property type="entry name" value="MFS_2"/>
    <property type="match status" value="1"/>
</dbReference>
<name>A0ABY5ZGK0_9BACT</name>
<evidence type="ECO:0000259" key="7">
    <source>
        <dbReference type="PROSITE" id="PS50850"/>
    </source>
</evidence>
<feature type="transmembrane region" description="Helical" evidence="6">
    <location>
        <begin position="116"/>
        <end position="137"/>
    </location>
</feature>
<dbReference type="InterPro" id="IPR050495">
    <property type="entry name" value="ATG22/LtaA_families"/>
</dbReference>
<reference evidence="8" key="1">
    <citation type="journal article" date="2022" name="Environ. Microbiol.">
        <title>Geoalkalibacter halelectricus SAP #1 sp. nov. possessing extracellular electron transfer and mineral#reducing capabilities from a haloalkaline environment.</title>
        <authorList>
            <person name="Yadav S."/>
            <person name="Singh R."/>
            <person name="Sundharam S.S."/>
            <person name="Chaudhary S."/>
            <person name="Krishnamurthi S."/>
            <person name="Patil S.A."/>
        </authorList>
    </citation>
    <scope>NUCLEOTIDE SEQUENCE</scope>
    <source>
        <strain evidence="8">SAP-1</strain>
    </source>
</reference>
<dbReference type="PANTHER" id="PTHR23519:SF1">
    <property type="entry name" value="AUTOPHAGY-RELATED PROTEIN 22"/>
    <property type="match status" value="1"/>
</dbReference>
<keyword evidence="3 6" id="KW-0812">Transmembrane</keyword>
<gene>
    <name evidence="8" type="ORF">L9S41_10855</name>
</gene>
<dbReference type="InterPro" id="IPR036259">
    <property type="entry name" value="MFS_trans_sf"/>
</dbReference>
<evidence type="ECO:0000313" key="8">
    <source>
        <dbReference type="EMBL" id="UWZ78198.1"/>
    </source>
</evidence>
<feature type="transmembrane region" description="Helical" evidence="6">
    <location>
        <begin position="373"/>
        <end position="398"/>
    </location>
</feature>
<evidence type="ECO:0000256" key="4">
    <source>
        <dbReference type="ARBA" id="ARBA00022989"/>
    </source>
</evidence>
<proteinExistence type="predicted"/>
<feature type="domain" description="Major facilitator superfamily (MFS) profile" evidence="7">
    <location>
        <begin position="248"/>
        <end position="429"/>
    </location>
</feature>
<keyword evidence="2" id="KW-0813">Transport</keyword>
<keyword evidence="4 6" id="KW-1133">Transmembrane helix</keyword>
<keyword evidence="5 6" id="KW-0472">Membrane</keyword>
<dbReference type="SUPFAM" id="SSF103473">
    <property type="entry name" value="MFS general substrate transporter"/>
    <property type="match status" value="1"/>
</dbReference>
<comment type="subcellular location">
    <subcellularLocation>
        <location evidence="1">Endomembrane system</location>
        <topology evidence="1">Multi-pass membrane protein</topology>
    </subcellularLocation>
</comment>
<feature type="transmembrane region" description="Helical" evidence="6">
    <location>
        <begin position="198"/>
        <end position="216"/>
    </location>
</feature>
<dbReference type="InterPro" id="IPR024671">
    <property type="entry name" value="Atg22-like"/>
</dbReference>
<protein>
    <submittedName>
        <fullName evidence="8">MFS transporter</fullName>
    </submittedName>
</protein>
<feature type="transmembrane region" description="Helical" evidence="6">
    <location>
        <begin position="60"/>
        <end position="79"/>
    </location>
</feature>
<sequence>MNAPADAGPDRKKATNKALWSWGFYDWANQSYATVIQTFVFAAYFTSQVATDAERATTHWSLTIGLTGLCVALSGPFLGAIADRAGRRKPWIGGNTLICVIATAGLWFVYPHPDYYLLGLILLAIATFGVQTATIFYNAMLADLATRQEYGRWSGRGWAMGYIGGICCLVAVLLLFAWEGALLPLNRETAAHVRASFPFVSLWLVVFALPLFLLTPDRQASGKSWRRSIREGFGQLRDSVRNIREHKGLVRFLIAWAVCTDGLATVFALGGVYAAGTFGMDETQILLFGIALSLTAGAGAFGFSWVDERIGSRKTILLGLSGLFVFSTLILVVTENLWFWTFGLLMGIFVGPVQASSRSYLSHVAPEEMRGQLFGVYALAGKSTSFLGPLIVAGLTAAFGSQRLGLAIVPVYFLVGWLIMRGIPEKKAV</sequence>
<feature type="transmembrane region" description="Helical" evidence="6">
    <location>
        <begin position="285"/>
        <end position="303"/>
    </location>
</feature>
<dbReference type="InterPro" id="IPR020846">
    <property type="entry name" value="MFS_dom"/>
</dbReference>
<evidence type="ECO:0000256" key="5">
    <source>
        <dbReference type="ARBA" id="ARBA00023136"/>
    </source>
</evidence>
<dbReference type="Gene3D" id="1.20.1250.20">
    <property type="entry name" value="MFS general substrate transporter like domains"/>
    <property type="match status" value="2"/>
</dbReference>
<accession>A0ABY5ZGK0</accession>
<dbReference type="RefSeq" id="WP_260746547.1">
    <property type="nucleotide sequence ID" value="NZ_CP092109.1"/>
</dbReference>
<evidence type="ECO:0000256" key="6">
    <source>
        <dbReference type="SAM" id="Phobius"/>
    </source>
</evidence>
<keyword evidence="9" id="KW-1185">Reference proteome</keyword>
<evidence type="ECO:0000256" key="1">
    <source>
        <dbReference type="ARBA" id="ARBA00004127"/>
    </source>
</evidence>
<feature type="transmembrane region" description="Helical" evidence="6">
    <location>
        <begin position="158"/>
        <end position="178"/>
    </location>
</feature>
<feature type="transmembrane region" description="Helical" evidence="6">
    <location>
        <begin position="91"/>
        <end position="110"/>
    </location>
</feature>
<feature type="transmembrane region" description="Helical" evidence="6">
    <location>
        <begin position="339"/>
        <end position="361"/>
    </location>
</feature>
<feature type="transmembrane region" description="Helical" evidence="6">
    <location>
        <begin position="404"/>
        <end position="423"/>
    </location>
</feature>
<dbReference type="PROSITE" id="PS50850">
    <property type="entry name" value="MFS"/>
    <property type="match status" value="1"/>
</dbReference>